<name>A0AAD6ZUC7_9AGAR</name>
<protein>
    <submittedName>
        <fullName evidence="1">Uncharacterized protein</fullName>
    </submittedName>
</protein>
<evidence type="ECO:0000313" key="2">
    <source>
        <dbReference type="Proteomes" id="UP001218218"/>
    </source>
</evidence>
<evidence type="ECO:0000313" key="1">
    <source>
        <dbReference type="EMBL" id="KAJ7339929.1"/>
    </source>
</evidence>
<dbReference type="EMBL" id="JARIHO010000027">
    <property type="protein sequence ID" value="KAJ7339929.1"/>
    <property type="molecule type" value="Genomic_DNA"/>
</dbReference>
<keyword evidence="2" id="KW-1185">Reference proteome</keyword>
<comment type="caution">
    <text evidence="1">The sequence shown here is derived from an EMBL/GenBank/DDBJ whole genome shotgun (WGS) entry which is preliminary data.</text>
</comment>
<proteinExistence type="predicted"/>
<gene>
    <name evidence="1" type="ORF">DFH08DRAFT_812305</name>
</gene>
<dbReference type="AlphaFoldDB" id="A0AAD6ZUC7"/>
<reference evidence="1" key="1">
    <citation type="submission" date="2023-03" db="EMBL/GenBank/DDBJ databases">
        <title>Massive genome expansion in bonnet fungi (Mycena s.s.) driven by repeated elements and novel gene families across ecological guilds.</title>
        <authorList>
            <consortium name="Lawrence Berkeley National Laboratory"/>
            <person name="Harder C.B."/>
            <person name="Miyauchi S."/>
            <person name="Viragh M."/>
            <person name="Kuo A."/>
            <person name="Thoen E."/>
            <person name="Andreopoulos B."/>
            <person name="Lu D."/>
            <person name="Skrede I."/>
            <person name="Drula E."/>
            <person name="Henrissat B."/>
            <person name="Morin E."/>
            <person name="Kohler A."/>
            <person name="Barry K."/>
            <person name="LaButti K."/>
            <person name="Morin E."/>
            <person name="Salamov A."/>
            <person name="Lipzen A."/>
            <person name="Mereny Z."/>
            <person name="Hegedus B."/>
            <person name="Baldrian P."/>
            <person name="Stursova M."/>
            <person name="Weitz H."/>
            <person name="Taylor A."/>
            <person name="Grigoriev I.V."/>
            <person name="Nagy L.G."/>
            <person name="Martin F."/>
            <person name="Kauserud H."/>
        </authorList>
    </citation>
    <scope>NUCLEOTIDE SEQUENCE</scope>
    <source>
        <strain evidence="1">CBHHK002</strain>
    </source>
</reference>
<sequence length="257" mass="28338">MNDTGTLCTHPDVQHHLNNSKPSLIPTGSLVPEDVGTAQAGQREVGAMKVPAHDRGMRCKCCKGRIRGAARYACNGGVRSSGGGHAFRAEKQRAGRRKQWGAGFASSDRIRMEWQNAGAAAERASGRGRMCGGVREQRQARPSEVLCNAQRQALRGSRKSQDAKDGAGVKVLQRPENRKPRLGLLEVQVTQERRQIRRQKAVYKGENDKLGGETGESRKQIWKYWRGVMSDATRNAHLSTLPLSVRVACQVINDEFQ</sequence>
<dbReference type="Proteomes" id="UP001218218">
    <property type="component" value="Unassembled WGS sequence"/>
</dbReference>
<accession>A0AAD6ZUC7</accession>
<organism evidence="1 2">
    <name type="scientific">Mycena albidolilacea</name>
    <dbReference type="NCBI Taxonomy" id="1033008"/>
    <lineage>
        <taxon>Eukaryota</taxon>
        <taxon>Fungi</taxon>
        <taxon>Dikarya</taxon>
        <taxon>Basidiomycota</taxon>
        <taxon>Agaricomycotina</taxon>
        <taxon>Agaricomycetes</taxon>
        <taxon>Agaricomycetidae</taxon>
        <taxon>Agaricales</taxon>
        <taxon>Marasmiineae</taxon>
        <taxon>Mycenaceae</taxon>
        <taxon>Mycena</taxon>
    </lineage>
</organism>